<protein>
    <submittedName>
        <fullName evidence="2">Uncharacterized protein</fullName>
    </submittedName>
</protein>
<keyword evidence="3" id="KW-1185">Reference proteome</keyword>
<organism evidence="2 3">
    <name type="scientific">Steinernema carpocapsae</name>
    <name type="common">Entomopathogenic nematode</name>
    <dbReference type="NCBI Taxonomy" id="34508"/>
    <lineage>
        <taxon>Eukaryota</taxon>
        <taxon>Metazoa</taxon>
        <taxon>Ecdysozoa</taxon>
        <taxon>Nematoda</taxon>
        <taxon>Chromadorea</taxon>
        <taxon>Rhabditida</taxon>
        <taxon>Tylenchina</taxon>
        <taxon>Panagrolaimomorpha</taxon>
        <taxon>Strongyloidoidea</taxon>
        <taxon>Steinernematidae</taxon>
        <taxon>Steinernema</taxon>
    </lineage>
</organism>
<feature type="compositionally biased region" description="Basic residues" evidence="1">
    <location>
        <begin position="167"/>
        <end position="182"/>
    </location>
</feature>
<feature type="region of interest" description="Disordered" evidence="1">
    <location>
        <begin position="125"/>
        <end position="182"/>
    </location>
</feature>
<dbReference type="InterPro" id="IPR027973">
    <property type="entry name" value="FSAF1-like"/>
</dbReference>
<proteinExistence type="predicted"/>
<accession>A0A4U5MFP8</accession>
<evidence type="ECO:0000313" key="3">
    <source>
        <dbReference type="Proteomes" id="UP000298663"/>
    </source>
</evidence>
<reference evidence="2 3" key="2">
    <citation type="journal article" date="2019" name="G3 (Bethesda)">
        <title>Hybrid Assembly of the Genome of the Entomopathogenic Nematode Steinernema carpocapsae Identifies the X-Chromosome.</title>
        <authorList>
            <person name="Serra L."/>
            <person name="Macchietto M."/>
            <person name="Macias-Munoz A."/>
            <person name="McGill C.J."/>
            <person name="Rodriguez I.M."/>
            <person name="Rodriguez B."/>
            <person name="Murad R."/>
            <person name="Mortazavi A."/>
        </authorList>
    </citation>
    <scope>NUCLEOTIDE SEQUENCE [LARGE SCALE GENOMIC DNA]</scope>
    <source>
        <strain evidence="2 3">ALL</strain>
    </source>
</reference>
<name>A0A4U5MFP8_STECR</name>
<dbReference type="STRING" id="34508.A0A4U5MFP8"/>
<dbReference type="OrthoDB" id="10067479at2759"/>
<dbReference type="EMBL" id="AZBU02000008">
    <property type="protein sequence ID" value="TKR67763.1"/>
    <property type="molecule type" value="Genomic_DNA"/>
</dbReference>
<evidence type="ECO:0000256" key="1">
    <source>
        <dbReference type="SAM" id="MobiDB-lite"/>
    </source>
</evidence>
<dbReference type="Pfam" id="PF15375">
    <property type="entry name" value="FSAF1"/>
    <property type="match status" value="1"/>
</dbReference>
<gene>
    <name evidence="2" type="ORF">L596_023861</name>
</gene>
<feature type="compositionally biased region" description="Low complexity" evidence="1">
    <location>
        <begin position="53"/>
        <end position="64"/>
    </location>
</feature>
<comment type="caution">
    <text evidence="2">The sequence shown here is derived from an EMBL/GenBank/DDBJ whole genome shotgun (WGS) entry which is preliminary data.</text>
</comment>
<sequence length="182" mass="19595">MSEGWGTSAESDWFSGPGGNKLDDLVDSLAQKFGSDSTNGGSAGIHDFVPPKQQQNGEANGGAQLNSGKPVSAPKILKHPNMVGQNKKNNKNSLRRVTFEVEKFAASHTADKNERDNAMAQLAMSLGAKPEKNKGVNYKKLKQERAKAKSSNTGTDKHAALMNIQKKTFKKTKNGKKPTGKK</sequence>
<feature type="region of interest" description="Disordered" evidence="1">
    <location>
        <begin position="1"/>
        <end position="95"/>
    </location>
</feature>
<reference evidence="2 3" key="1">
    <citation type="journal article" date="2015" name="Genome Biol.">
        <title>Comparative genomics of Steinernema reveals deeply conserved gene regulatory networks.</title>
        <authorList>
            <person name="Dillman A.R."/>
            <person name="Macchietto M."/>
            <person name="Porter C.F."/>
            <person name="Rogers A."/>
            <person name="Williams B."/>
            <person name="Antoshechkin I."/>
            <person name="Lee M.M."/>
            <person name="Goodwin Z."/>
            <person name="Lu X."/>
            <person name="Lewis E.E."/>
            <person name="Goodrich-Blair H."/>
            <person name="Stock S.P."/>
            <person name="Adams B.J."/>
            <person name="Sternberg P.W."/>
            <person name="Mortazavi A."/>
        </authorList>
    </citation>
    <scope>NUCLEOTIDE SEQUENCE [LARGE SCALE GENOMIC DNA]</scope>
    <source>
        <strain evidence="2 3">ALL</strain>
    </source>
</reference>
<dbReference type="AlphaFoldDB" id="A0A4U5MFP8"/>
<evidence type="ECO:0000313" key="2">
    <source>
        <dbReference type="EMBL" id="TKR67763.1"/>
    </source>
</evidence>
<dbReference type="Proteomes" id="UP000298663">
    <property type="component" value="Unassembled WGS sequence"/>
</dbReference>